<dbReference type="KEGG" id="aba:Acid345_0054"/>
<proteinExistence type="predicted"/>
<dbReference type="eggNOG" id="COG5266">
    <property type="taxonomic scope" value="Bacteria"/>
</dbReference>
<dbReference type="InterPro" id="IPR013783">
    <property type="entry name" value="Ig-like_fold"/>
</dbReference>
<protein>
    <recommendedName>
        <fullName evidence="4">Carboxypeptidase regulatory-like domain-containing protein</fullName>
    </recommendedName>
</protein>
<dbReference type="EMBL" id="CP000360">
    <property type="protein sequence ID" value="ABF39059.1"/>
    <property type="molecule type" value="Genomic_DNA"/>
</dbReference>
<accession>Q1IVP1</accession>
<name>Q1IVP1_KORVE</name>
<dbReference type="InterPro" id="IPR008969">
    <property type="entry name" value="CarboxyPept-like_regulatory"/>
</dbReference>
<evidence type="ECO:0000313" key="2">
    <source>
        <dbReference type="EMBL" id="ABF39059.1"/>
    </source>
</evidence>
<dbReference type="Proteomes" id="UP000002432">
    <property type="component" value="Chromosome"/>
</dbReference>
<evidence type="ECO:0000256" key="1">
    <source>
        <dbReference type="SAM" id="SignalP"/>
    </source>
</evidence>
<dbReference type="HOGENOM" id="CLU_2081717_0_0_0"/>
<dbReference type="RefSeq" id="WP_011520861.1">
    <property type="nucleotide sequence ID" value="NC_008009.1"/>
</dbReference>
<dbReference type="Gene3D" id="2.60.40.10">
    <property type="entry name" value="Immunoglobulins"/>
    <property type="match status" value="1"/>
</dbReference>
<dbReference type="STRING" id="204669.Acid345_0054"/>
<feature type="signal peptide" evidence="1">
    <location>
        <begin position="1"/>
        <end position="21"/>
    </location>
</feature>
<dbReference type="EnsemblBacteria" id="ABF39059">
    <property type="protein sequence ID" value="ABF39059"/>
    <property type="gene ID" value="Acid345_0054"/>
</dbReference>
<evidence type="ECO:0000313" key="3">
    <source>
        <dbReference type="Proteomes" id="UP000002432"/>
    </source>
</evidence>
<gene>
    <name evidence="2" type="ordered locus">Acid345_0054</name>
</gene>
<organism evidence="2 3">
    <name type="scientific">Koribacter versatilis (strain Ellin345)</name>
    <dbReference type="NCBI Taxonomy" id="204669"/>
    <lineage>
        <taxon>Bacteria</taxon>
        <taxon>Pseudomonadati</taxon>
        <taxon>Acidobacteriota</taxon>
        <taxon>Terriglobia</taxon>
        <taxon>Terriglobales</taxon>
        <taxon>Candidatus Korobacteraceae</taxon>
        <taxon>Candidatus Korobacter</taxon>
    </lineage>
</organism>
<feature type="chain" id="PRO_5004192069" description="Carboxypeptidase regulatory-like domain-containing protein" evidence="1">
    <location>
        <begin position="22"/>
        <end position="117"/>
    </location>
</feature>
<dbReference type="OrthoDB" id="905812at2"/>
<evidence type="ECO:0008006" key="4">
    <source>
        <dbReference type="Google" id="ProtNLM"/>
    </source>
</evidence>
<sequence>MNRQVAALCVLFLTLLVPAFAEEQLAVHVNEMRVPQILGVVQNHKGEPVTGVTVEVIRRENGHTVGEAKTDAQGRFAFPAVKNGRFNIKVHHNGIADFYHVRVTEEHASPELVLKYK</sequence>
<keyword evidence="1" id="KW-0732">Signal</keyword>
<reference evidence="2 3" key="1">
    <citation type="journal article" date="2009" name="Appl. Environ. Microbiol.">
        <title>Three genomes from the phylum Acidobacteria provide insight into the lifestyles of these microorganisms in soils.</title>
        <authorList>
            <person name="Ward N.L."/>
            <person name="Challacombe J.F."/>
            <person name="Janssen P.H."/>
            <person name="Henrissat B."/>
            <person name="Coutinho P.M."/>
            <person name="Wu M."/>
            <person name="Xie G."/>
            <person name="Haft D.H."/>
            <person name="Sait M."/>
            <person name="Badger J."/>
            <person name="Barabote R.D."/>
            <person name="Bradley B."/>
            <person name="Brettin T.S."/>
            <person name="Brinkac L.M."/>
            <person name="Bruce D."/>
            <person name="Creasy T."/>
            <person name="Daugherty S.C."/>
            <person name="Davidsen T.M."/>
            <person name="DeBoy R.T."/>
            <person name="Detter J.C."/>
            <person name="Dodson R.J."/>
            <person name="Durkin A.S."/>
            <person name="Ganapathy A."/>
            <person name="Gwinn-Giglio M."/>
            <person name="Han C.S."/>
            <person name="Khouri H."/>
            <person name="Kiss H."/>
            <person name="Kothari S.P."/>
            <person name="Madupu R."/>
            <person name="Nelson K.E."/>
            <person name="Nelson W.C."/>
            <person name="Paulsen I."/>
            <person name="Penn K."/>
            <person name="Ren Q."/>
            <person name="Rosovitz M.J."/>
            <person name="Selengut J.D."/>
            <person name="Shrivastava S."/>
            <person name="Sullivan S.A."/>
            <person name="Tapia R."/>
            <person name="Thompson L.S."/>
            <person name="Watkins K.L."/>
            <person name="Yang Q."/>
            <person name="Yu C."/>
            <person name="Zafar N."/>
            <person name="Zhou L."/>
            <person name="Kuske C.R."/>
        </authorList>
    </citation>
    <scope>NUCLEOTIDE SEQUENCE [LARGE SCALE GENOMIC DNA]</scope>
    <source>
        <strain evidence="2 3">Ellin345</strain>
    </source>
</reference>
<dbReference type="AlphaFoldDB" id="Q1IVP1"/>
<dbReference type="Pfam" id="PF13620">
    <property type="entry name" value="CarboxypepD_reg"/>
    <property type="match status" value="1"/>
</dbReference>
<dbReference type="SUPFAM" id="SSF49464">
    <property type="entry name" value="Carboxypeptidase regulatory domain-like"/>
    <property type="match status" value="1"/>
</dbReference>
<keyword evidence="3" id="KW-1185">Reference proteome</keyword>